<evidence type="ECO:0000313" key="3">
    <source>
        <dbReference type="Proteomes" id="UP001054837"/>
    </source>
</evidence>
<evidence type="ECO:0000256" key="1">
    <source>
        <dbReference type="SAM" id="MobiDB-lite"/>
    </source>
</evidence>
<sequence>MFSLFDETAKFQKQSDETEFSTCSKILDVLDIREEIHCGMTVKRGVDCVKAGVLNPRRFQPKPPRRPKSGPNGRNQGRSSF</sequence>
<dbReference type="AlphaFoldDB" id="A0AAV4WJL5"/>
<comment type="caution">
    <text evidence="2">The sequence shown here is derived from an EMBL/GenBank/DDBJ whole genome shotgun (WGS) entry which is preliminary data.</text>
</comment>
<feature type="region of interest" description="Disordered" evidence="1">
    <location>
        <begin position="54"/>
        <end position="81"/>
    </location>
</feature>
<keyword evidence="3" id="KW-1185">Reference proteome</keyword>
<gene>
    <name evidence="2" type="ORF">CDAR_609071</name>
</gene>
<dbReference type="EMBL" id="BPLQ01014740">
    <property type="protein sequence ID" value="GIY82832.1"/>
    <property type="molecule type" value="Genomic_DNA"/>
</dbReference>
<evidence type="ECO:0000313" key="2">
    <source>
        <dbReference type="EMBL" id="GIY82832.1"/>
    </source>
</evidence>
<proteinExistence type="predicted"/>
<protein>
    <submittedName>
        <fullName evidence="2">Uncharacterized protein</fullName>
    </submittedName>
</protein>
<reference evidence="2 3" key="1">
    <citation type="submission" date="2021-06" db="EMBL/GenBank/DDBJ databases">
        <title>Caerostris darwini draft genome.</title>
        <authorList>
            <person name="Kono N."/>
            <person name="Arakawa K."/>
        </authorList>
    </citation>
    <scope>NUCLEOTIDE SEQUENCE [LARGE SCALE GENOMIC DNA]</scope>
</reference>
<organism evidence="2 3">
    <name type="scientific">Caerostris darwini</name>
    <dbReference type="NCBI Taxonomy" id="1538125"/>
    <lineage>
        <taxon>Eukaryota</taxon>
        <taxon>Metazoa</taxon>
        <taxon>Ecdysozoa</taxon>
        <taxon>Arthropoda</taxon>
        <taxon>Chelicerata</taxon>
        <taxon>Arachnida</taxon>
        <taxon>Araneae</taxon>
        <taxon>Araneomorphae</taxon>
        <taxon>Entelegynae</taxon>
        <taxon>Araneoidea</taxon>
        <taxon>Araneidae</taxon>
        <taxon>Caerostris</taxon>
    </lineage>
</organism>
<name>A0AAV4WJL5_9ARAC</name>
<feature type="compositionally biased region" description="Basic residues" evidence="1">
    <location>
        <begin position="59"/>
        <end position="68"/>
    </location>
</feature>
<dbReference type="Proteomes" id="UP001054837">
    <property type="component" value="Unassembled WGS sequence"/>
</dbReference>
<accession>A0AAV4WJL5</accession>
<feature type="compositionally biased region" description="Polar residues" evidence="1">
    <location>
        <begin position="72"/>
        <end position="81"/>
    </location>
</feature>